<keyword evidence="2" id="KW-0238">DNA-binding</keyword>
<dbReference type="InterPro" id="IPR050679">
    <property type="entry name" value="Bact_HTH_transcr_reg"/>
</dbReference>
<keyword evidence="1" id="KW-0805">Transcription regulation</keyword>
<dbReference type="SMART" id="SM00345">
    <property type="entry name" value="HTH_GNTR"/>
    <property type="match status" value="1"/>
</dbReference>
<dbReference type="InterPro" id="IPR036390">
    <property type="entry name" value="WH_DNA-bd_sf"/>
</dbReference>
<dbReference type="InterPro" id="IPR036388">
    <property type="entry name" value="WH-like_DNA-bd_sf"/>
</dbReference>
<dbReference type="PRINTS" id="PR00035">
    <property type="entry name" value="HTHGNTR"/>
</dbReference>
<dbReference type="PANTHER" id="PTHR44846">
    <property type="entry name" value="MANNOSYL-D-GLYCERATE TRANSPORT/METABOLISM SYSTEM REPRESSOR MNGR-RELATED"/>
    <property type="match status" value="1"/>
</dbReference>
<dbReference type="PROSITE" id="PS50949">
    <property type="entry name" value="HTH_GNTR"/>
    <property type="match status" value="1"/>
</dbReference>
<evidence type="ECO:0000313" key="6">
    <source>
        <dbReference type="Proteomes" id="UP001596620"/>
    </source>
</evidence>
<name>A0ABW2UWD5_9BACI</name>
<evidence type="ECO:0000313" key="5">
    <source>
        <dbReference type="EMBL" id="MFC7747371.1"/>
    </source>
</evidence>
<evidence type="ECO:0000256" key="1">
    <source>
        <dbReference type="ARBA" id="ARBA00023015"/>
    </source>
</evidence>
<dbReference type="EMBL" id="JBHTGR010000022">
    <property type="protein sequence ID" value="MFC7747371.1"/>
    <property type="molecule type" value="Genomic_DNA"/>
</dbReference>
<dbReference type="RefSeq" id="WP_382358932.1">
    <property type="nucleotide sequence ID" value="NZ_JBHTGR010000022.1"/>
</dbReference>
<dbReference type="InterPro" id="IPR028978">
    <property type="entry name" value="Chorismate_lyase_/UTRA_dom_sf"/>
</dbReference>
<dbReference type="SUPFAM" id="SSF64288">
    <property type="entry name" value="Chorismate lyase-like"/>
    <property type="match status" value="1"/>
</dbReference>
<organism evidence="5 6">
    <name type="scientific">Lentibacillus kimchii</name>
    <dbReference type="NCBI Taxonomy" id="1542911"/>
    <lineage>
        <taxon>Bacteria</taxon>
        <taxon>Bacillati</taxon>
        <taxon>Bacillota</taxon>
        <taxon>Bacilli</taxon>
        <taxon>Bacillales</taxon>
        <taxon>Bacillaceae</taxon>
        <taxon>Lentibacillus</taxon>
    </lineage>
</organism>
<proteinExistence type="predicted"/>
<sequence>MQLDYKSPMPLHSQLKEVIEKQIETGELAGQIPSEREFMETYHVSRSTVREAIHWLVREGVLEKRHGTGTFVSLKSINEWLGNLVSTTDTIRQMGMEPGAKLVTYYKVTPSLTIQERTGFAEAYFIKRVRYADSIPIGVECHYFPLSIGEALVQYDLDDISLYEFEENELGIWFAEASQTIGGGLIPEENAKHLHIPAGSSGLIAERLIKDHDDQIIELEKAYYRSDMYQFTINLSRKFG</sequence>
<gene>
    <name evidence="5" type="ORF">ACFQU8_09005</name>
</gene>
<protein>
    <submittedName>
        <fullName evidence="5">GntR family transcriptional regulator</fullName>
    </submittedName>
</protein>
<dbReference type="InterPro" id="IPR000524">
    <property type="entry name" value="Tscrpt_reg_HTH_GntR"/>
</dbReference>
<dbReference type="Proteomes" id="UP001596620">
    <property type="component" value="Unassembled WGS sequence"/>
</dbReference>
<dbReference type="PANTHER" id="PTHR44846:SF1">
    <property type="entry name" value="MANNOSYL-D-GLYCERATE TRANSPORT_METABOLISM SYSTEM REPRESSOR MNGR-RELATED"/>
    <property type="match status" value="1"/>
</dbReference>
<comment type="caution">
    <text evidence="5">The sequence shown here is derived from an EMBL/GenBank/DDBJ whole genome shotgun (WGS) entry which is preliminary data.</text>
</comment>
<keyword evidence="6" id="KW-1185">Reference proteome</keyword>
<dbReference type="Gene3D" id="3.40.1410.10">
    <property type="entry name" value="Chorismate lyase-like"/>
    <property type="match status" value="1"/>
</dbReference>
<dbReference type="InterPro" id="IPR011663">
    <property type="entry name" value="UTRA"/>
</dbReference>
<keyword evidence="3" id="KW-0804">Transcription</keyword>
<feature type="domain" description="HTH gntR-type" evidence="4">
    <location>
        <begin position="9"/>
        <end position="75"/>
    </location>
</feature>
<dbReference type="Pfam" id="PF07702">
    <property type="entry name" value="UTRA"/>
    <property type="match status" value="1"/>
</dbReference>
<evidence type="ECO:0000256" key="3">
    <source>
        <dbReference type="ARBA" id="ARBA00023163"/>
    </source>
</evidence>
<dbReference type="SMART" id="SM00866">
    <property type="entry name" value="UTRA"/>
    <property type="match status" value="1"/>
</dbReference>
<accession>A0ABW2UWD5</accession>
<dbReference type="Pfam" id="PF00392">
    <property type="entry name" value="GntR"/>
    <property type="match status" value="1"/>
</dbReference>
<evidence type="ECO:0000259" key="4">
    <source>
        <dbReference type="PROSITE" id="PS50949"/>
    </source>
</evidence>
<evidence type="ECO:0000256" key="2">
    <source>
        <dbReference type="ARBA" id="ARBA00023125"/>
    </source>
</evidence>
<dbReference type="SUPFAM" id="SSF46785">
    <property type="entry name" value="Winged helix' DNA-binding domain"/>
    <property type="match status" value="1"/>
</dbReference>
<reference evidence="6" key="1">
    <citation type="journal article" date="2019" name="Int. J. Syst. Evol. Microbiol.">
        <title>The Global Catalogue of Microorganisms (GCM) 10K type strain sequencing project: providing services to taxonomists for standard genome sequencing and annotation.</title>
        <authorList>
            <consortium name="The Broad Institute Genomics Platform"/>
            <consortium name="The Broad Institute Genome Sequencing Center for Infectious Disease"/>
            <person name="Wu L."/>
            <person name="Ma J."/>
        </authorList>
    </citation>
    <scope>NUCLEOTIDE SEQUENCE [LARGE SCALE GENOMIC DNA]</scope>
    <source>
        <strain evidence="6">JCM 30234</strain>
    </source>
</reference>
<dbReference type="Gene3D" id="1.10.10.10">
    <property type="entry name" value="Winged helix-like DNA-binding domain superfamily/Winged helix DNA-binding domain"/>
    <property type="match status" value="1"/>
</dbReference>
<dbReference type="CDD" id="cd07377">
    <property type="entry name" value="WHTH_GntR"/>
    <property type="match status" value="1"/>
</dbReference>